<dbReference type="EMBL" id="PDOF01000004">
    <property type="protein sequence ID" value="PYZ95563.1"/>
    <property type="molecule type" value="Genomic_DNA"/>
</dbReference>
<evidence type="ECO:0000259" key="1">
    <source>
        <dbReference type="Pfam" id="PF14417"/>
    </source>
</evidence>
<reference evidence="2 3" key="1">
    <citation type="submission" date="2017-10" db="EMBL/GenBank/DDBJ databases">
        <title>Bacillus sp. nov., a halophilic bacterium isolated from a Yangshapao Lake.</title>
        <authorList>
            <person name="Wang H."/>
        </authorList>
    </citation>
    <scope>NUCLEOTIDE SEQUENCE [LARGE SCALE GENOMIC DNA]</scope>
    <source>
        <strain evidence="2 3">YSP-3</strain>
    </source>
</reference>
<gene>
    <name evidence="2" type="ORF">CR205_18715</name>
</gene>
<organism evidence="2 3">
    <name type="scientific">Alteribacter lacisalsi</name>
    <dbReference type="NCBI Taxonomy" id="2045244"/>
    <lineage>
        <taxon>Bacteria</taxon>
        <taxon>Bacillati</taxon>
        <taxon>Bacillota</taxon>
        <taxon>Bacilli</taxon>
        <taxon>Bacillales</taxon>
        <taxon>Bacillaceae</taxon>
        <taxon>Alteribacter</taxon>
    </lineage>
</organism>
<keyword evidence="3" id="KW-1185">Reference proteome</keyword>
<dbReference type="Proteomes" id="UP000248066">
    <property type="component" value="Unassembled WGS sequence"/>
</dbReference>
<dbReference type="AlphaFoldDB" id="A0A2W0H190"/>
<accession>A0A2W0H190</accession>
<feature type="domain" description="MEDS" evidence="1">
    <location>
        <begin position="63"/>
        <end position="216"/>
    </location>
</feature>
<protein>
    <recommendedName>
        <fullName evidence="1">MEDS domain-containing protein</fullName>
    </recommendedName>
</protein>
<name>A0A2W0H190_9BACI</name>
<dbReference type="Pfam" id="PF14417">
    <property type="entry name" value="MEDS"/>
    <property type="match status" value="1"/>
</dbReference>
<proteinExistence type="predicted"/>
<evidence type="ECO:0000313" key="2">
    <source>
        <dbReference type="EMBL" id="PYZ95563.1"/>
    </source>
</evidence>
<dbReference type="InterPro" id="IPR025847">
    <property type="entry name" value="MEDS_domain"/>
</dbReference>
<comment type="caution">
    <text evidence="2">The sequence shown here is derived from an EMBL/GenBank/DDBJ whole genome shotgun (WGS) entry which is preliminary data.</text>
</comment>
<evidence type="ECO:0000313" key="3">
    <source>
        <dbReference type="Proteomes" id="UP000248066"/>
    </source>
</evidence>
<sequence>MNWERALLGVRQQTHSQGDILLIYCSERPKPVIKTCIFHKEATFLQKKLLSYLKSFKENEGGHVLYTFEETAVSLSHAATFIEAAAKAGDPVAVIESEKNIPFLYTKLKGLLTEEEFKNVHFINNFSYYMSNGNFHPPTVEKHFARIVDHYFHEDATLHTWARVEWGDEATAFEMIADFEDKADRTVSGRKMISVCAYDKKRLSVDLINRLRPNHQYHMSDTDFTISLEYNPAKVK</sequence>